<evidence type="ECO:0000313" key="2">
    <source>
        <dbReference type="Proteomes" id="UP001196413"/>
    </source>
</evidence>
<name>A0AAD5WK02_PARTN</name>
<reference evidence="1" key="1">
    <citation type="submission" date="2021-06" db="EMBL/GenBank/DDBJ databases">
        <title>Parelaphostrongylus tenuis whole genome reference sequence.</title>
        <authorList>
            <person name="Garwood T.J."/>
            <person name="Larsen P.A."/>
            <person name="Fountain-Jones N.M."/>
            <person name="Garbe J.R."/>
            <person name="Macchietto M.G."/>
            <person name="Kania S.A."/>
            <person name="Gerhold R.W."/>
            <person name="Richards J.E."/>
            <person name="Wolf T.M."/>
        </authorList>
    </citation>
    <scope>NUCLEOTIDE SEQUENCE</scope>
    <source>
        <strain evidence="1">MNPRO001-30</strain>
        <tissue evidence="1">Meninges</tissue>
    </source>
</reference>
<keyword evidence="2" id="KW-1185">Reference proteome</keyword>
<dbReference type="Proteomes" id="UP001196413">
    <property type="component" value="Unassembled WGS sequence"/>
</dbReference>
<proteinExistence type="predicted"/>
<dbReference type="EMBL" id="JAHQIW010007161">
    <property type="protein sequence ID" value="KAJ1372605.1"/>
    <property type="molecule type" value="Genomic_DNA"/>
</dbReference>
<dbReference type="AlphaFoldDB" id="A0AAD5WK02"/>
<evidence type="ECO:0000313" key="1">
    <source>
        <dbReference type="EMBL" id="KAJ1372605.1"/>
    </source>
</evidence>
<gene>
    <name evidence="1" type="ORF">KIN20_034797</name>
</gene>
<organism evidence="1 2">
    <name type="scientific">Parelaphostrongylus tenuis</name>
    <name type="common">Meningeal worm</name>
    <dbReference type="NCBI Taxonomy" id="148309"/>
    <lineage>
        <taxon>Eukaryota</taxon>
        <taxon>Metazoa</taxon>
        <taxon>Ecdysozoa</taxon>
        <taxon>Nematoda</taxon>
        <taxon>Chromadorea</taxon>
        <taxon>Rhabditida</taxon>
        <taxon>Rhabditina</taxon>
        <taxon>Rhabditomorpha</taxon>
        <taxon>Strongyloidea</taxon>
        <taxon>Metastrongylidae</taxon>
        <taxon>Parelaphostrongylus</taxon>
    </lineage>
</organism>
<accession>A0AAD5WK02</accession>
<comment type="caution">
    <text evidence="1">The sequence shown here is derived from an EMBL/GenBank/DDBJ whole genome shotgun (WGS) entry which is preliminary data.</text>
</comment>
<sequence length="179" mass="20371">MKTKSNLGRWLGQFKEGSFDLVDGLVLTASGNQFETRNLWNWLTHRNFCQSRHCNSLHQPIPLSFVLVELLTVLVVLESKLVDALLPDFVILDISSQEALLQLHDRSYLKEYLQVHSGSEKGGVSETLASYPYSDLQSTFNNDINNVVYQSGAILVLKALYHSLCLRLHPLLRQDDRRS</sequence>
<protein>
    <submittedName>
        <fullName evidence="1">Uncharacterized protein</fullName>
    </submittedName>
</protein>